<evidence type="ECO:0000256" key="1">
    <source>
        <dbReference type="SAM" id="Phobius"/>
    </source>
</evidence>
<keyword evidence="1" id="KW-0812">Transmembrane</keyword>
<dbReference type="KEGG" id="dcb:C3Y92_17315"/>
<dbReference type="EMBL" id="CP026538">
    <property type="protein sequence ID" value="QAZ68896.1"/>
    <property type="molecule type" value="Genomic_DNA"/>
</dbReference>
<gene>
    <name evidence="2" type="ORF">C3Y92_17315</name>
</gene>
<reference evidence="2 3" key="1">
    <citation type="submission" date="2018-02" db="EMBL/GenBank/DDBJ databases">
        <title>Genome sequence of Desulfovibrio carbinolicus DSM 3852.</title>
        <authorList>
            <person name="Wilbanks E."/>
            <person name="Skennerton C.T."/>
            <person name="Orphan V.J."/>
        </authorList>
    </citation>
    <scope>NUCLEOTIDE SEQUENCE [LARGE SCALE GENOMIC DNA]</scope>
    <source>
        <strain evidence="2 3">DSM 3852</strain>
    </source>
</reference>
<evidence type="ECO:0000313" key="2">
    <source>
        <dbReference type="EMBL" id="QAZ68896.1"/>
    </source>
</evidence>
<accession>A0A4P6HQ44</accession>
<proteinExistence type="predicted"/>
<keyword evidence="3" id="KW-1185">Reference proteome</keyword>
<sequence>MRNSGQVNPLKIKISTVVFVLSLLATGTVFFFAQEGLITRTICSFIVPWQDTALRRERFLECSNIQQQIIFTDNIATSEEQNTPWQVLSPRDPSKPALVKVTLKVDRDLAILYPRTSGPEDAITIHEERNVRRRLLFVVNGKDRGWSPISKQYRICLDCVDFGWVDEDFNTTLVISLYGKFAQLWTLNGAVFF</sequence>
<dbReference type="Proteomes" id="UP000293296">
    <property type="component" value="Chromosome"/>
</dbReference>
<evidence type="ECO:0000313" key="3">
    <source>
        <dbReference type="Proteomes" id="UP000293296"/>
    </source>
</evidence>
<protein>
    <submittedName>
        <fullName evidence="2">Uncharacterized protein</fullName>
    </submittedName>
</protein>
<organism evidence="2 3">
    <name type="scientific">Solidesulfovibrio carbinolicus</name>
    <dbReference type="NCBI Taxonomy" id="296842"/>
    <lineage>
        <taxon>Bacteria</taxon>
        <taxon>Pseudomonadati</taxon>
        <taxon>Thermodesulfobacteriota</taxon>
        <taxon>Desulfovibrionia</taxon>
        <taxon>Desulfovibrionales</taxon>
        <taxon>Desulfovibrionaceae</taxon>
        <taxon>Solidesulfovibrio</taxon>
    </lineage>
</organism>
<keyword evidence="1" id="KW-0472">Membrane</keyword>
<name>A0A4P6HQ44_9BACT</name>
<dbReference type="AlphaFoldDB" id="A0A4P6HQ44"/>
<feature type="transmembrane region" description="Helical" evidence="1">
    <location>
        <begin position="12"/>
        <end position="33"/>
    </location>
</feature>
<keyword evidence="1" id="KW-1133">Transmembrane helix</keyword>